<gene>
    <name evidence="1" type="ORF">NCTC11807_00829</name>
</gene>
<organism evidence="1 2">
    <name type="scientific">Staphylococcus saccharolyticus</name>
    <dbReference type="NCBI Taxonomy" id="33028"/>
    <lineage>
        <taxon>Bacteria</taxon>
        <taxon>Bacillati</taxon>
        <taxon>Bacillota</taxon>
        <taxon>Bacilli</taxon>
        <taxon>Bacillales</taxon>
        <taxon>Staphylococcaceae</taxon>
        <taxon>Staphylococcus</taxon>
    </lineage>
</organism>
<protein>
    <submittedName>
        <fullName evidence="1">3-oxoacyl-ACP reductase</fullName>
        <ecNumber evidence="1">1.1.1.47</ecNumber>
    </submittedName>
</protein>
<evidence type="ECO:0000313" key="2">
    <source>
        <dbReference type="Proteomes" id="UP000255425"/>
    </source>
</evidence>
<proteinExistence type="predicted"/>
<evidence type="ECO:0000313" key="1">
    <source>
        <dbReference type="EMBL" id="SUM69400.1"/>
    </source>
</evidence>
<sequence length="61" mass="6938">MFQDLENKVVIITGAASGIGKSFPENFGKVKAKVVINYRSERHHDEIEEIKKRLLKLAVNQ</sequence>
<dbReference type="EMBL" id="UHDZ01000001">
    <property type="protein sequence ID" value="SUM69400.1"/>
    <property type="molecule type" value="Genomic_DNA"/>
</dbReference>
<keyword evidence="1" id="KW-0560">Oxidoreductase</keyword>
<name>A0A380GZT2_9STAP</name>
<dbReference type="SUPFAM" id="SSF51735">
    <property type="entry name" value="NAD(P)-binding Rossmann-fold domains"/>
    <property type="match status" value="1"/>
</dbReference>
<dbReference type="EC" id="1.1.1.47" evidence="1"/>
<dbReference type="Pfam" id="PF00106">
    <property type="entry name" value="adh_short"/>
    <property type="match status" value="1"/>
</dbReference>
<dbReference type="AlphaFoldDB" id="A0A380GZT2"/>
<dbReference type="InterPro" id="IPR036291">
    <property type="entry name" value="NAD(P)-bd_dom_sf"/>
</dbReference>
<dbReference type="Gene3D" id="3.40.50.720">
    <property type="entry name" value="NAD(P)-binding Rossmann-like Domain"/>
    <property type="match status" value="1"/>
</dbReference>
<reference evidence="1 2" key="1">
    <citation type="submission" date="2018-06" db="EMBL/GenBank/DDBJ databases">
        <authorList>
            <consortium name="Pathogen Informatics"/>
            <person name="Doyle S."/>
        </authorList>
    </citation>
    <scope>NUCLEOTIDE SEQUENCE [LARGE SCALE GENOMIC DNA]</scope>
    <source>
        <strain evidence="1 2">NCTC11807</strain>
    </source>
</reference>
<dbReference type="Proteomes" id="UP000255425">
    <property type="component" value="Unassembled WGS sequence"/>
</dbReference>
<dbReference type="GO" id="GO:0047936">
    <property type="term" value="F:glucose 1-dehydrogenase [NAD(P)+] activity"/>
    <property type="evidence" value="ECO:0007669"/>
    <property type="project" value="UniProtKB-EC"/>
</dbReference>
<keyword evidence="2" id="KW-1185">Reference proteome</keyword>
<dbReference type="InterPro" id="IPR002347">
    <property type="entry name" value="SDR_fam"/>
</dbReference>
<accession>A0A380GZT2</accession>